<proteinExistence type="predicted"/>
<dbReference type="PANTHER" id="PTHR38588">
    <property type="entry name" value="BLL0334 PROTEIN"/>
    <property type="match status" value="1"/>
</dbReference>
<organism evidence="1">
    <name type="scientific">Solibacter usitatus (strain Ellin6076)</name>
    <dbReference type="NCBI Taxonomy" id="234267"/>
    <lineage>
        <taxon>Bacteria</taxon>
        <taxon>Pseudomonadati</taxon>
        <taxon>Acidobacteriota</taxon>
        <taxon>Terriglobia</taxon>
        <taxon>Bryobacterales</taxon>
        <taxon>Solibacteraceae</taxon>
        <taxon>Candidatus Solibacter</taxon>
    </lineage>
</organism>
<dbReference type="Pfam" id="PF06240">
    <property type="entry name" value="COXG"/>
    <property type="match status" value="1"/>
</dbReference>
<dbReference type="SUPFAM" id="SSF55961">
    <property type="entry name" value="Bet v1-like"/>
    <property type="match status" value="1"/>
</dbReference>
<dbReference type="STRING" id="234267.Acid_2228"/>
<dbReference type="CDD" id="cd05018">
    <property type="entry name" value="CoxG"/>
    <property type="match status" value="1"/>
</dbReference>
<dbReference type="Gene3D" id="3.30.530.20">
    <property type="match status" value="1"/>
</dbReference>
<protein>
    <submittedName>
        <fullName evidence="1">Carbon monoxide dehydrogenase subunit G</fullName>
    </submittedName>
</protein>
<dbReference type="InParanoid" id="Q025V1"/>
<name>Q025V1_SOLUE</name>
<dbReference type="KEGG" id="sus:Acid_2228"/>
<gene>
    <name evidence="1" type="ordered locus">Acid_2228</name>
</gene>
<dbReference type="EMBL" id="CP000473">
    <property type="protein sequence ID" value="ABJ83218.1"/>
    <property type="molecule type" value="Genomic_DNA"/>
</dbReference>
<dbReference type="OrthoDB" id="9787428at2"/>
<accession>Q025V1</accession>
<sequence>MKVGGTFPIPFPQDVAYRLLQDPAVLCRCMPGCEDLQKIGDGEYAMRMKMVLAAISGKFDGKVRITEAQPPSQFRLHVEGAGRIGFMNGSGLITISPSNPGSSVQYDGEVQVGGTIASVGQRLIDTTAKMLIKRFFDKLAMESVTRPASDGS</sequence>
<reference evidence="1" key="1">
    <citation type="submission" date="2006-10" db="EMBL/GenBank/DDBJ databases">
        <title>Complete sequence of Solibacter usitatus Ellin6076.</title>
        <authorList>
            <consortium name="US DOE Joint Genome Institute"/>
            <person name="Copeland A."/>
            <person name="Lucas S."/>
            <person name="Lapidus A."/>
            <person name="Barry K."/>
            <person name="Detter J.C."/>
            <person name="Glavina del Rio T."/>
            <person name="Hammon N."/>
            <person name="Israni S."/>
            <person name="Dalin E."/>
            <person name="Tice H."/>
            <person name="Pitluck S."/>
            <person name="Thompson L.S."/>
            <person name="Brettin T."/>
            <person name="Bruce D."/>
            <person name="Han C."/>
            <person name="Tapia R."/>
            <person name="Gilna P."/>
            <person name="Schmutz J."/>
            <person name="Larimer F."/>
            <person name="Land M."/>
            <person name="Hauser L."/>
            <person name="Kyrpides N."/>
            <person name="Mikhailova N."/>
            <person name="Janssen P.H."/>
            <person name="Kuske C.R."/>
            <person name="Richardson P."/>
        </authorList>
    </citation>
    <scope>NUCLEOTIDE SEQUENCE</scope>
    <source>
        <strain evidence="1">Ellin6076</strain>
    </source>
</reference>
<dbReference type="eggNOG" id="COG3427">
    <property type="taxonomic scope" value="Bacteria"/>
</dbReference>
<dbReference type="InterPro" id="IPR010419">
    <property type="entry name" value="CO_DH_gsu"/>
</dbReference>
<dbReference type="PANTHER" id="PTHR38588:SF1">
    <property type="entry name" value="BLL0334 PROTEIN"/>
    <property type="match status" value="1"/>
</dbReference>
<dbReference type="InterPro" id="IPR023393">
    <property type="entry name" value="START-like_dom_sf"/>
</dbReference>
<dbReference type="HOGENOM" id="CLU_046420_1_0_0"/>
<dbReference type="AlphaFoldDB" id="Q025V1"/>
<evidence type="ECO:0000313" key="1">
    <source>
        <dbReference type="EMBL" id="ABJ83218.1"/>
    </source>
</evidence>